<sequence length="31" mass="3286">MALTPSMSSSKSVGQTSVGFLSKNQIPQRFA</sequence>
<dbReference type="Proteomes" id="UP000188268">
    <property type="component" value="Unassembled WGS sequence"/>
</dbReference>
<dbReference type="AlphaFoldDB" id="A0A1R3HRH4"/>
<reference evidence="1 2" key="1">
    <citation type="submission" date="2013-09" db="EMBL/GenBank/DDBJ databases">
        <title>Corchorus capsularis genome sequencing.</title>
        <authorList>
            <person name="Alam M."/>
            <person name="Haque M.S."/>
            <person name="Islam M.S."/>
            <person name="Emdad E.M."/>
            <person name="Islam M.M."/>
            <person name="Ahmed B."/>
            <person name="Halim A."/>
            <person name="Hossen Q.M.M."/>
            <person name="Hossain M.Z."/>
            <person name="Ahmed R."/>
            <person name="Khan M.M."/>
            <person name="Islam R."/>
            <person name="Rashid M.M."/>
            <person name="Khan S.A."/>
            <person name="Rahman M.S."/>
            <person name="Alam M."/>
        </authorList>
    </citation>
    <scope>NUCLEOTIDE SEQUENCE [LARGE SCALE GENOMIC DNA]</scope>
    <source>
        <strain evidence="2">cv. CVL-1</strain>
        <tissue evidence="1">Whole seedling</tissue>
    </source>
</reference>
<organism evidence="1 2">
    <name type="scientific">Corchorus capsularis</name>
    <name type="common">Jute</name>
    <dbReference type="NCBI Taxonomy" id="210143"/>
    <lineage>
        <taxon>Eukaryota</taxon>
        <taxon>Viridiplantae</taxon>
        <taxon>Streptophyta</taxon>
        <taxon>Embryophyta</taxon>
        <taxon>Tracheophyta</taxon>
        <taxon>Spermatophyta</taxon>
        <taxon>Magnoliopsida</taxon>
        <taxon>eudicotyledons</taxon>
        <taxon>Gunneridae</taxon>
        <taxon>Pentapetalae</taxon>
        <taxon>rosids</taxon>
        <taxon>malvids</taxon>
        <taxon>Malvales</taxon>
        <taxon>Malvaceae</taxon>
        <taxon>Grewioideae</taxon>
        <taxon>Apeibeae</taxon>
        <taxon>Corchorus</taxon>
    </lineage>
</organism>
<keyword evidence="2" id="KW-1185">Reference proteome</keyword>
<accession>A0A1R3HRH4</accession>
<dbReference type="EMBL" id="AWWV01011314">
    <property type="protein sequence ID" value="OMO72918.1"/>
    <property type="molecule type" value="Genomic_DNA"/>
</dbReference>
<gene>
    <name evidence="1" type="ORF">CCACVL1_17518</name>
</gene>
<dbReference type="Gramene" id="OMO72918">
    <property type="protein sequence ID" value="OMO72918"/>
    <property type="gene ID" value="CCACVL1_17518"/>
</dbReference>
<comment type="caution">
    <text evidence="1">The sequence shown here is derived from an EMBL/GenBank/DDBJ whole genome shotgun (WGS) entry which is preliminary data.</text>
</comment>
<evidence type="ECO:0000313" key="2">
    <source>
        <dbReference type="Proteomes" id="UP000188268"/>
    </source>
</evidence>
<protein>
    <submittedName>
        <fullName evidence="1">Uncharacterized protein</fullName>
    </submittedName>
</protein>
<proteinExistence type="predicted"/>
<name>A0A1R3HRH4_COCAP</name>
<evidence type="ECO:0000313" key="1">
    <source>
        <dbReference type="EMBL" id="OMO72918.1"/>
    </source>
</evidence>